<dbReference type="InterPro" id="IPR008775">
    <property type="entry name" value="Phytyl_CoA_dOase-like"/>
</dbReference>
<proteinExistence type="predicted"/>
<comment type="caution">
    <text evidence="1">The sequence shown here is derived from an EMBL/GenBank/DDBJ whole genome shotgun (WGS) entry which is preliminary data.</text>
</comment>
<sequence>MDERTLTTDLRERAWLGEEAGSFARFRAQVSETTESDDWPEAEAVEQNVPIYGGPRVREAAADSARAINIMSEWNAVFDHGPGIVVIRGGMADTGIVDEATEIFERIIDDEQASGTGGGDHFAKPGANDRVWNSAQKHCEASPANFLRYYASDAIALAARAWLGRGYQLTAQVNRVNPGGAAQTAHRDYHLGFMNADQLATYPVQAHELSPRLTLQGAIAHCDMPLESGPTMLLPYSQRFTEGYVAFGRKEYQEFFAEARVQLPLEKGDLLFFNPAVMHAAGANRSQGIRRMANLLQIGSAFGRSIEAVNRSAMSLALYPLMAEACASGSLTWREVRNAIAASAEGYAFPTNLDRDPPVGGLIPMSQAELMEAALKRGASAGDWEAEVVAMDRRRLP</sequence>
<accession>A0A6B0XX71</accession>
<organism evidence="1">
    <name type="scientific">Boseongicola sp. SB0664_bin_43</name>
    <dbReference type="NCBI Taxonomy" id="2604844"/>
    <lineage>
        <taxon>Bacteria</taxon>
        <taxon>Pseudomonadati</taxon>
        <taxon>Pseudomonadota</taxon>
        <taxon>Alphaproteobacteria</taxon>
        <taxon>Rhodobacterales</taxon>
        <taxon>Paracoccaceae</taxon>
        <taxon>Boseongicola</taxon>
    </lineage>
</organism>
<gene>
    <name evidence="1" type="ORF">F4Y60_02000</name>
</gene>
<reference evidence="1" key="1">
    <citation type="submission" date="2019-09" db="EMBL/GenBank/DDBJ databases">
        <title>Characterisation of the sponge microbiome using genome-centric metagenomics.</title>
        <authorList>
            <person name="Engelberts J.P."/>
            <person name="Robbins S.J."/>
            <person name="De Goeij J.M."/>
            <person name="Aranda M."/>
            <person name="Bell S.C."/>
            <person name="Webster N.S."/>
        </authorList>
    </citation>
    <scope>NUCLEOTIDE SEQUENCE</scope>
    <source>
        <strain evidence="1">SB0664_bin_43</strain>
    </source>
</reference>
<dbReference type="GO" id="GO:0048244">
    <property type="term" value="F:phytanoyl-CoA dioxygenase activity"/>
    <property type="evidence" value="ECO:0007669"/>
    <property type="project" value="InterPro"/>
</dbReference>
<dbReference type="AlphaFoldDB" id="A0A6B0XX71"/>
<keyword evidence="1" id="KW-0560">Oxidoreductase</keyword>
<dbReference type="EMBL" id="VXRY01000080">
    <property type="protein sequence ID" value="MXY32865.1"/>
    <property type="molecule type" value="Genomic_DNA"/>
</dbReference>
<dbReference type="SUPFAM" id="SSF51197">
    <property type="entry name" value="Clavaminate synthase-like"/>
    <property type="match status" value="1"/>
</dbReference>
<dbReference type="Pfam" id="PF05721">
    <property type="entry name" value="PhyH"/>
    <property type="match status" value="1"/>
</dbReference>
<evidence type="ECO:0000313" key="1">
    <source>
        <dbReference type="EMBL" id="MXY32865.1"/>
    </source>
</evidence>
<dbReference type="InterPro" id="IPR047128">
    <property type="entry name" value="PhyH"/>
</dbReference>
<protein>
    <submittedName>
        <fullName evidence="1">Phytanoyl-CoA dioxygenase</fullName>
    </submittedName>
</protein>
<dbReference type="PANTHER" id="PTHR21308:SF8">
    <property type="entry name" value="PHYTANOYL-COA DIOXYGENASE FAMILY PROTEIN (AFU_ORTHOLOGUE AFUA_2G09620)"/>
    <property type="match status" value="1"/>
</dbReference>
<dbReference type="Gene3D" id="2.60.120.620">
    <property type="entry name" value="q2cbj1_9rhob like domain"/>
    <property type="match status" value="1"/>
</dbReference>
<keyword evidence="1" id="KW-0223">Dioxygenase</keyword>
<dbReference type="PANTHER" id="PTHR21308">
    <property type="entry name" value="PHYTANOYL-COA ALPHA-HYDROXYLASE"/>
    <property type="match status" value="1"/>
</dbReference>
<name>A0A6B0XX71_9RHOB</name>
<dbReference type="GO" id="GO:0001561">
    <property type="term" value="P:fatty acid alpha-oxidation"/>
    <property type="evidence" value="ECO:0007669"/>
    <property type="project" value="InterPro"/>
</dbReference>